<dbReference type="AlphaFoldDB" id="A0AAD6J579"/>
<dbReference type="EMBL" id="JAQGDS010000001">
    <property type="protein sequence ID" value="KAJ6264753.1"/>
    <property type="molecule type" value="Genomic_DNA"/>
</dbReference>
<keyword evidence="5" id="KW-1185">Reference proteome</keyword>
<evidence type="ECO:0000313" key="5">
    <source>
        <dbReference type="Proteomes" id="UP001221413"/>
    </source>
</evidence>
<comment type="caution">
    <text evidence="4">The sequence shown here is derived from an EMBL/GenBank/DDBJ whole genome shotgun (WGS) entry which is preliminary data.</text>
</comment>
<accession>A0AAD6J579</accession>
<dbReference type="InterPro" id="IPR029058">
    <property type="entry name" value="AB_hydrolase_fold"/>
</dbReference>
<keyword evidence="2" id="KW-0378">Hydrolase</keyword>
<dbReference type="Pfam" id="PF00561">
    <property type="entry name" value="Abhydrolase_1"/>
    <property type="match status" value="1"/>
</dbReference>
<name>A0AAD6J579_DREDA</name>
<evidence type="ECO:0000259" key="3">
    <source>
        <dbReference type="Pfam" id="PF00561"/>
    </source>
</evidence>
<reference evidence="4" key="1">
    <citation type="submission" date="2023-01" db="EMBL/GenBank/DDBJ databases">
        <title>The chitinases involved in constricting ring structure development in the nematode-trapping fungus Drechslerella dactyloides.</title>
        <authorList>
            <person name="Wang R."/>
            <person name="Zhang L."/>
            <person name="Tang P."/>
            <person name="Li S."/>
            <person name="Liang L."/>
        </authorList>
    </citation>
    <scope>NUCLEOTIDE SEQUENCE</scope>
    <source>
        <strain evidence="4">YMF1.00031</strain>
    </source>
</reference>
<dbReference type="PANTHER" id="PTHR46118:SF4">
    <property type="entry name" value="PROTEIN ABHD11"/>
    <property type="match status" value="1"/>
</dbReference>
<dbReference type="Gene3D" id="3.40.50.1820">
    <property type="entry name" value="alpha/beta hydrolase"/>
    <property type="match status" value="1"/>
</dbReference>
<dbReference type="GO" id="GO:0052689">
    <property type="term" value="F:carboxylic ester hydrolase activity"/>
    <property type="evidence" value="ECO:0007669"/>
    <property type="project" value="TreeGrafter"/>
</dbReference>
<dbReference type="Proteomes" id="UP001221413">
    <property type="component" value="Unassembled WGS sequence"/>
</dbReference>
<evidence type="ECO:0000256" key="2">
    <source>
        <dbReference type="ARBA" id="ARBA00022801"/>
    </source>
</evidence>
<proteinExistence type="inferred from homology"/>
<sequence>MRLNFSTVRAVSRPVVRAGGASLRQRLYSTARPDGVVRMAYNLHHPPDGGDAKREPILFMHGLFGSKTNNRGMMLSVSVRTDGDLSIRRLLAKELKRPVYTLDLRNHGDSAHAVPHTYPAMAKDVEYFIQEHKLENPTLVGHSMGAKVAMSVALRSPTLIQDIVAVDNAPISAQLGGQFGRYVQAMNRIESTPIASTKEADGILAEYEPTVEIRQFLFTNLLKPTPKNDKYHWRVPIKILGDSLDQMADFPFTPGDGKTAFTRPALFVRGSRSKYVADETIPLIGEFFPRFQLRDVDAGHWVISENPEGFKNAVVEFFKREKEDS</sequence>
<dbReference type="InterPro" id="IPR000073">
    <property type="entry name" value="AB_hydrolase_1"/>
</dbReference>
<gene>
    <name evidence="4" type="ORF">Dda_0904</name>
</gene>
<organism evidence="4 5">
    <name type="scientific">Drechslerella dactyloides</name>
    <name type="common">Nematode-trapping fungus</name>
    <name type="synonym">Arthrobotrys dactyloides</name>
    <dbReference type="NCBI Taxonomy" id="74499"/>
    <lineage>
        <taxon>Eukaryota</taxon>
        <taxon>Fungi</taxon>
        <taxon>Dikarya</taxon>
        <taxon>Ascomycota</taxon>
        <taxon>Pezizomycotina</taxon>
        <taxon>Orbiliomycetes</taxon>
        <taxon>Orbiliales</taxon>
        <taxon>Orbiliaceae</taxon>
        <taxon>Drechslerella</taxon>
    </lineage>
</organism>
<evidence type="ECO:0000256" key="1">
    <source>
        <dbReference type="ARBA" id="ARBA00008645"/>
    </source>
</evidence>
<dbReference type="GO" id="GO:0005739">
    <property type="term" value="C:mitochondrion"/>
    <property type="evidence" value="ECO:0007669"/>
    <property type="project" value="TreeGrafter"/>
</dbReference>
<protein>
    <recommendedName>
        <fullName evidence="3">AB hydrolase-1 domain-containing protein</fullName>
    </recommendedName>
</protein>
<dbReference type="SUPFAM" id="SSF53474">
    <property type="entry name" value="alpha/beta-Hydrolases"/>
    <property type="match status" value="1"/>
</dbReference>
<dbReference type="PANTHER" id="PTHR46118">
    <property type="entry name" value="PROTEIN ABHD11"/>
    <property type="match status" value="1"/>
</dbReference>
<evidence type="ECO:0000313" key="4">
    <source>
        <dbReference type="EMBL" id="KAJ6264753.1"/>
    </source>
</evidence>
<comment type="similarity">
    <text evidence="1">Belongs to the AB hydrolase superfamily.</text>
</comment>
<feature type="domain" description="AB hydrolase-1" evidence="3">
    <location>
        <begin position="56"/>
        <end position="307"/>
    </location>
</feature>